<dbReference type="STRING" id="545696.HOLDEFILI_02723"/>
<feature type="domain" description="ABC3 transporter permease C-terminal" evidence="7">
    <location>
        <begin position="63"/>
        <end position="181"/>
    </location>
</feature>
<protein>
    <submittedName>
        <fullName evidence="8">Efflux ABC transporter, permease protein</fullName>
    </submittedName>
</protein>
<keyword evidence="2" id="KW-1003">Cell membrane</keyword>
<evidence type="ECO:0000256" key="4">
    <source>
        <dbReference type="ARBA" id="ARBA00022989"/>
    </source>
</evidence>
<comment type="caution">
    <text evidence="8">The sequence shown here is derived from an EMBL/GenBank/DDBJ whole genome shotgun (WGS) entry which is preliminary data.</text>
</comment>
<sequence>MYFKIALGNVRRSIRDYGVYFLTLTFGVCLFYVFNSIQSQSVMLALSQSQAKMLVLLNNLMQIFSVFVCIVLGFLIVYANNFLIRRRKKELGLYLVMGMNKGTVARILMIETVMIGLLAFAVGLGLGILVSQALTVVTANLFMVQLKAFEFIVSVKAILLSALFFGGMYLIVLIFNSVVVSRYKLIDLLQGDRHNETLKLRSIGLSVVLFIASLIILGCAYALILDNGFAMFTLEF</sequence>
<dbReference type="eggNOG" id="COG0577">
    <property type="taxonomic scope" value="Bacteria"/>
</dbReference>
<dbReference type="Pfam" id="PF02687">
    <property type="entry name" value="FtsX"/>
    <property type="match status" value="1"/>
</dbReference>
<keyword evidence="5 6" id="KW-0472">Membrane</keyword>
<evidence type="ECO:0000313" key="8">
    <source>
        <dbReference type="EMBL" id="EEF67123.1"/>
    </source>
</evidence>
<accession>B9YA66</accession>
<name>B9YA66_9FIRM</name>
<evidence type="ECO:0000313" key="9">
    <source>
        <dbReference type="Proteomes" id="UP000005950"/>
    </source>
</evidence>
<keyword evidence="4 6" id="KW-1133">Transmembrane helix</keyword>
<dbReference type="PANTHER" id="PTHR46795">
    <property type="entry name" value="ABC TRANSPORTER PERMEASE-RELATED-RELATED"/>
    <property type="match status" value="1"/>
</dbReference>
<dbReference type="EMBL" id="ACCF01000169">
    <property type="protein sequence ID" value="EEF67123.1"/>
    <property type="molecule type" value="Genomic_DNA"/>
</dbReference>
<evidence type="ECO:0000256" key="5">
    <source>
        <dbReference type="ARBA" id="ARBA00023136"/>
    </source>
</evidence>
<dbReference type="GO" id="GO:0005886">
    <property type="term" value="C:plasma membrane"/>
    <property type="evidence" value="ECO:0007669"/>
    <property type="project" value="UniProtKB-SubCell"/>
</dbReference>
<feature type="transmembrane region" description="Helical" evidence="6">
    <location>
        <begin position="63"/>
        <end position="83"/>
    </location>
</feature>
<dbReference type="Proteomes" id="UP000005950">
    <property type="component" value="Unassembled WGS sequence"/>
</dbReference>
<dbReference type="InterPro" id="IPR003838">
    <property type="entry name" value="ABC3_permease_C"/>
</dbReference>
<feature type="non-terminal residue" evidence="8">
    <location>
        <position position="236"/>
    </location>
</feature>
<reference evidence="8 9" key="1">
    <citation type="submission" date="2008-12" db="EMBL/GenBank/DDBJ databases">
        <authorList>
            <person name="Fulton L."/>
            <person name="Clifton S."/>
            <person name="Fulton B."/>
            <person name="Xu J."/>
            <person name="Minx P."/>
            <person name="Pepin K.H."/>
            <person name="Johnson M."/>
            <person name="Bhonagiri V."/>
            <person name="Nash W.E."/>
            <person name="Mardis E.R."/>
            <person name="Wilson R.K."/>
        </authorList>
    </citation>
    <scope>NUCLEOTIDE SEQUENCE [LARGE SCALE GENOMIC DNA]</scope>
    <source>
        <strain evidence="8 9">DSM 12042</strain>
    </source>
</reference>
<evidence type="ECO:0000256" key="2">
    <source>
        <dbReference type="ARBA" id="ARBA00022475"/>
    </source>
</evidence>
<comment type="subcellular location">
    <subcellularLocation>
        <location evidence="1">Cell membrane</location>
        <topology evidence="1">Multi-pass membrane protein</topology>
    </subcellularLocation>
</comment>
<dbReference type="PANTHER" id="PTHR46795:SF3">
    <property type="entry name" value="ABC TRANSPORTER PERMEASE"/>
    <property type="match status" value="1"/>
</dbReference>
<dbReference type="RefSeq" id="WP_006059888.1">
    <property type="nucleotide sequence ID" value="NZ_GG657558.1"/>
</dbReference>
<evidence type="ECO:0000256" key="1">
    <source>
        <dbReference type="ARBA" id="ARBA00004651"/>
    </source>
</evidence>
<organism evidence="8 9">
    <name type="scientific">Holdemania filiformis DSM 12042</name>
    <dbReference type="NCBI Taxonomy" id="545696"/>
    <lineage>
        <taxon>Bacteria</taxon>
        <taxon>Bacillati</taxon>
        <taxon>Bacillota</taxon>
        <taxon>Erysipelotrichia</taxon>
        <taxon>Erysipelotrichales</taxon>
        <taxon>Erysipelotrichaceae</taxon>
        <taxon>Holdemania</taxon>
    </lineage>
</organism>
<keyword evidence="3 6" id="KW-0812">Transmembrane</keyword>
<dbReference type="InterPro" id="IPR052536">
    <property type="entry name" value="ABC-4_Integral_Memb_Prot"/>
</dbReference>
<feature type="transmembrane region" description="Helical" evidence="6">
    <location>
        <begin position="151"/>
        <end position="179"/>
    </location>
</feature>
<dbReference type="OrthoDB" id="9781780at2"/>
<dbReference type="HOGENOM" id="CLU_102768_0_0_9"/>
<gene>
    <name evidence="8" type="ORF">HOLDEFILI_02723</name>
</gene>
<feature type="transmembrane region" description="Helical" evidence="6">
    <location>
        <begin position="104"/>
        <end position="131"/>
    </location>
</feature>
<feature type="transmembrane region" description="Helical" evidence="6">
    <location>
        <begin position="200"/>
        <end position="224"/>
    </location>
</feature>
<feature type="transmembrane region" description="Helical" evidence="6">
    <location>
        <begin position="17"/>
        <end position="34"/>
    </location>
</feature>
<reference evidence="8 9" key="2">
    <citation type="submission" date="2009-02" db="EMBL/GenBank/DDBJ databases">
        <title>Draft genome sequence of Holdemania filiformis DSM 12042.</title>
        <authorList>
            <person name="Sudarsanam P."/>
            <person name="Ley R."/>
            <person name="Guruge J."/>
            <person name="Turnbaugh P.J."/>
            <person name="Mahowald M."/>
            <person name="Liep D."/>
            <person name="Gordon J."/>
        </authorList>
    </citation>
    <scope>NUCLEOTIDE SEQUENCE [LARGE SCALE GENOMIC DNA]</scope>
    <source>
        <strain evidence="8 9">DSM 12042</strain>
    </source>
</reference>
<proteinExistence type="predicted"/>
<evidence type="ECO:0000256" key="3">
    <source>
        <dbReference type="ARBA" id="ARBA00022692"/>
    </source>
</evidence>
<evidence type="ECO:0000259" key="7">
    <source>
        <dbReference type="Pfam" id="PF02687"/>
    </source>
</evidence>
<evidence type="ECO:0000256" key="6">
    <source>
        <dbReference type="SAM" id="Phobius"/>
    </source>
</evidence>
<dbReference type="AlphaFoldDB" id="B9YA66"/>